<sequence length="48" mass="5492">MRTVFICLLLGSLFRYSVSHTVSPKHRHKHRHRNCSVVSSSVCLLGLE</sequence>
<name>B2BK85_9PEZI</name>
<feature type="signal peptide" evidence="1">
    <location>
        <begin position="1"/>
        <end position="19"/>
    </location>
</feature>
<keyword evidence="1" id="KW-0732">Signal</keyword>
<feature type="chain" id="PRO_5002774854" evidence="1">
    <location>
        <begin position="20"/>
        <end position="48"/>
    </location>
</feature>
<dbReference type="EMBL" id="EF530646">
    <property type="protein sequence ID" value="ABU41920.1"/>
    <property type="molecule type" value="mRNA"/>
</dbReference>
<evidence type="ECO:0000313" key="2">
    <source>
        <dbReference type="EMBL" id="ABU41920.1"/>
    </source>
</evidence>
<proteinExistence type="evidence at transcript level"/>
<dbReference type="AlphaFoldDB" id="B2BK85"/>
<accession>B2BK85</accession>
<evidence type="ECO:0000256" key="1">
    <source>
        <dbReference type="SAM" id="SignalP"/>
    </source>
</evidence>
<organism evidence="2">
    <name type="scientific">Dactylellina haptotyla</name>
    <dbReference type="NCBI Taxonomy" id="430498"/>
    <lineage>
        <taxon>Eukaryota</taxon>
        <taxon>Fungi</taxon>
        <taxon>Dikarya</taxon>
        <taxon>Ascomycota</taxon>
        <taxon>Pezizomycotina</taxon>
        <taxon>Orbiliomycetes</taxon>
        <taxon>Orbiliales</taxon>
        <taxon>Orbiliaceae</taxon>
        <taxon>Dactylellina</taxon>
    </lineage>
</organism>
<protein>
    <submittedName>
        <fullName evidence="2">Uncharacterized protein</fullName>
    </submittedName>
</protein>
<reference evidence="2" key="1">
    <citation type="submission" date="2007-03" db="EMBL/GenBank/DDBJ databases">
        <title>Paralysis of nematodes : shifts in the transcriptome of the nematode-trapping fungus Monacrosporium haptotylum during infection of Caenorhabditis elegans.</title>
        <authorList>
            <person name="Fekete C."/>
            <person name="Tholander M."/>
            <person name="Rajashekar B."/>
            <person name="Ahren D."/>
            <person name="Friman E."/>
            <person name="Johansson T."/>
            <person name="Tunlid A."/>
        </authorList>
    </citation>
    <scope>NUCLEOTIDE SEQUENCE</scope>
    <source>
        <strain evidence="2">CBS 200.50</strain>
    </source>
</reference>